<dbReference type="SUPFAM" id="SSF53383">
    <property type="entry name" value="PLP-dependent transferases"/>
    <property type="match status" value="1"/>
</dbReference>
<dbReference type="InterPro" id="IPR015424">
    <property type="entry name" value="PyrdxlP-dep_Trfase"/>
</dbReference>
<organism evidence="4 5">
    <name type="scientific">Anaerotalea alkaliphila</name>
    <dbReference type="NCBI Taxonomy" id="2662126"/>
    <lineage>
        <taxon>Bacteria</taxon>
        <taxon>Bacillati</taxon>
        <taxon>Bacillota</taxon>
        <taxon>Clostridia</taxon>
        <taxon>Eubacteriales</taxon>
        <taxon>Anaerotalea</taxon>
    </lineage>
</organism>
<proteinExistence type="predicted"/>
<dbReference type="EMBL" id="JAAEEH010000035">
    <property type="protein sequence ID" value="NDL68348.1"/>
    <property type="molecule type" value="Genomic_DNA"/>
</dbReference>
<dbReference type="InterPro" id="IPR004839">
    <property type="entry name" value="Aminotransferase_I/II_large"/>
</dbReference>
<dbReference type="CDD" id="cd00609">
    <property type="entry name" value="AAT_like"/>
    <property type="match status" value="1"/>
</dbReference>
<dbReference type="Pfam" id="PF00155">
    <property type="entry name" value="Aminotran_1_2"/>
    <property type="match status" value="1"/>
</dbReference>
<gene>
    <name evidence="4" type="ORF">GXN74_11410</name>
</gene>
<dbReference type="PANTHER" id="PTHR42885">
    <property type="entry name" value="HISTIDINOL-PHOSPHATE AMINOTRANSFERASE-RELATED"/>
    <property type="match status" value="1"/>
</dbReference>
<dbReference type="Gene3D" id="3.90.1150.10">
    <property type="entry name" value="Aspartate Aminotransferase, domain 1"/>
    <property type="match status" value="1"/>
</dbReference>
<dbReference type="AlphaFoldDB" id="A0A7X5HXC5"/>
<dbReference type="Proteomes" id="UP000461585">
    <property type="component" value="Unassembled WGS sequence"/>
</dbReference>
<dbReference type="InterPro" id="IPR015421">
    <property type="entry name" value="PyrdxlP-dep_Trfase_major"/>
</dbReference>
<accession>A0A7X5HXC5</accession>
<dbReference type="InterPro" id="IPR015422">
    <property type="entry name" value="PyrdxlP-dep_Trfase_small"/>
</dbReference>
<evidence type="ECO:0000259" key="3">
    <source>
        <dbReference type="Pfam" id="PF00155"/>
    </source>
</evidence>
<evidence type="ECO:0000256" key="2">
    <source>
        <dbReference type="ARBA" id="ARBA00022898"/>
    </source>
</evidence>
<dbReference type="RefSeq" id="WP_162371072.1">
    <property type="nucleotide sequence ID" value="NZ_JAAEEH010000035.1"/>
</dbReference>
<dbReference type="NCBIfam" id="NF041763">
    <property type="entry name" value="sort_motif_CFI"/>
    <property type="match status" value="1"/>
</dbReference>
<comment type="cofactor">
    <cofactor evidence="1">
        <name>pyridoxal 5'-phosphate</name>
        <dbReference type="ChEBI" id="CHEBI:597326"/>
    </cofactor>
</comment>
<keyword evidence="4" id="KW-0808">Transferase</keyword>
<sequence length="349" mass="39465">MAVYTHGGDIFSLNEKGILDFSANINPFGLPQGVREAIIRAVDDCNIYPDPFCGELKGAIARLEGVAQEYLFCSNGAADLIYRLVSAVKPKRALLAVPSFTEYESALKNCGCRIEYFYMREEEEFTLTRRFLDHLTDEIDMVFLCNPNNPTGHVIEHPLLIEIVSVCRRKGILAVIDECFTDFLENSERHSLKKDISENKNVVILKAFTKLYAMAGIRLGYCISSDESIMERLYTAGQPWAVSHLAQCAGVAAAGEDEYLKRSLSLIRGERERLKNALTGQGFTVFDSRANFIFFKTHDGIDLKEYLLTKKILIRSCENYQGLAKGYYRIAVRKPDDNDCFINSLRKEE</sequence>
<dbReference type="GO" id="GO:0030170">
    <property type="term" value="F:pyridoxal phosphate binding"/>
    <property type="evidence" value="ECO:0007669"/>
    <property type="project" value="InterPro"/>
</dbReference>
<evidence type="ECO:0000256" key="1">
    <source>
        <dbReference type="ARBA" id="ARBA00001933"/>
    </source>
</evidence>
<dbReference type="GO" id="GO:0008483">
    <property type="term" value="F:transaminase activity"/>
    <property type="evidence" value="ECO:0007669"/>
    <property type="project" value="UniProtKB-KW"/>
</dbReference>
<evidence type="ECO:0000313" key="5">
    <source>
        <dbReference type="Proteomes" id="UP000461585"/>
    </source>
</evidence>
<dbReference type="PANTHER" id="PTHR42885:SF1">
    <property type="entry name" value="THREONINE-PHOSPHATE DECARBOXYLASE"/>
    <property type="match status" value="1"/>
</dbReference>
<comment type="caution">
    <text evidence="4">The sequence shown here is derived from an EMBL/GenBank/DDBJ whole genome shotgun (WGS) entry which is preliminary data.</text>
</comment>
<keyword evidence="2" id="KW-0663">Pyridoxal phosphate</keyword>
<dbReference type="Gene3D" id="3.40.640.10">
    <property type="entry name" value="Type I PLP-dependent aspartate aminotransferase-like (Major domain)"/>
    <property type="match status" value="1"/>
</dbReference>
<keyword evidence="4" id="KW-0032">Aminotransferase</keyword>
<reference evidence="4 5" key="1">
    <citation type="submission" date="2020-01" db="EMBL/GenBank/DDBJ databases">
        <title>Anaeroalcalibacter tamaniensis gen. nov., sp. nov., moderately halophilic strictly anaerobic fermenter bacterium from mud volcano of Taman peninsula.</title>
        <authorList>
            <person name="Frolova A."/>
            <person name="Merkel A.Y."/>
            <person name="Slobodkin A.I."/>
        </authorList>
    </citation>
    <scope>NUCLEOTIDE SEQUENCE [LARGE SCALE GENOMIC DNA]</scope>
    <source>
        <strain evidence="4 5">F-3ap</strain>
    </source>
</reference>
<protein>
    <submittedName>
        <fullName evidence="4">Aminotransferase class I/II-fold pyridoxal phosphate-dependent enzyme</fullName>
    </submittedName>
</protein>
<keyword evidence="5" id="KW-1185">Reference proteome</keyword>
<name>A0A7X5HXC5_9FIRM</name>
<feature type="domain" description="Aminotransferase class I/classII large" evidence="3">
    <location>
        <begin position="18"/>
        <end position="342"/>
    </location>
</feature>
<evidence type="ECO:0000313" key="4">
    <source>
        <dbReference type="EMBL" id="NDL68348.1"/>
    </source>
</evidence>